<organism evidence="1 2">
    <name type="scientific">Saprospira grandis DSM 2844</name>
    <dbReference type="NCBI Taxonomy" id="694433"/>
    <lineage>
        <taxon>Bacteria</taxon>
        <taxon>Pseudomonadati</taxon>
        <taxon>Bacteroidota</taxon>
        <taxon>Saprospiria</taxon>
        <taxon>Saprospirales</taxon>
        <taxon>Saprospiraceae</taxon>
        <taxon>Saprospira</taxon>
    </lineage>
</organism>
<reference evidence="2" key="1">
    <citation type="journal article" date="2012" name="Stand. Genomic Sci.">
        <title>Permanent draft genome sequence of the gliding predator Saprospira grandis strain Sa g1 (= HR1).</title>
        <authorList>
            <person name="Mavromatis K."/>
            <person name="Chertkov O."/>
            <person name="Lapidus A."/>
            <person name="Nolan M."/>
            <person name="Lucas S."/>
            <person name="Tice H."/>
            <person name="Del Rio T.G."/>
            <person name="Cheng J.F."/>
            <person name="Han C."/>
            <person name="Tapia R."/>
            <person name="Bruce D."/>
            <person name="Goodwin L.A."/>
            <person name="Pitluck S."/>
            <person name="Huntemann M."/>
            <person name="Liolios K."/>
            <person name="Pagani I."/>
            <person name="Ivanova N."/>
            <person name="Mikhailova N."/>
            <person name="Pati A."/>
            <person name="Chen A."/>
            <person name="Palaniappan K."/>
            <person name="Land M."/>
            <person name="Brambilla E.M."/>
            <person name="Rohde M."/>
            <person name="Spring S."/>
            <person name="Goker M."/>
            <person name="Detter J.C."/>
            <person name="Bristow J."/>
            <person name="Eisen J.A."/>
            <person name="Markowitz V."/>
            <person name="Hugenholtz P."/>
            <person name="Kyrpides N.C."/>
            <person name="Klenk H.P."/>
            <person name="Woyke T."/>
        </authorList>
    </citation>
    <scope>NUCLEOTIDE SEQUENCE [LARGE SCALE GENOMIC DNA]</scope>
    <source>
        <strain evidence="2">DSM 2844</strain>
    </source>
</reference>
<proteinExistence type="predicted"/>
<sequence>MKRRKFSRRGNPMEHHMLLNIQTRYNQLLNIAILHDYFDEQICKDVVLSPTSDTVFRLKQNQLKTAFEGNNLLIGYGETVSGGPALESLEKPLKLSFWMKVEDAFFLNYTGLPYEFGDYIYHFTNRAEDKIEDEEGNLSNDELVSEMDRLALEGPVFRYEFDDEEEDAEIEVVDELGQSYFFLEQEGENAHVDVVMPDAPAGKYILQLDGLEEYTFYLAPEGTAGIWGVVDIYIDKEDDSPYRFFDEQGKLLSKREYNIHFPARALPWHYYIVEMNEDRQHKGHEAYDNGRAGETVDFEEAEEVLMPSGELAVLVKTSAPIPFKEKQLSRFKLRTKRGKNGIEWITDLPNHSAKSILKTDFNVENAVFSEIIVYL</sequence>
<evidence type="ECO:0000313" key="2">
    <source>
        <dbReference type="Proteomes" id="UP000005113"/>
    </source>
</evidence>
<gene>
    <name evidence="1" type="ORF">SapgrDRAFT_0911</name>
</gene>
<dbReference type="RefSeq" id="WP_002657745.1">
    <property type="nucleotide sequence ID" value="NZ_JH719942.1"/>
</dbReference>
<name>J1I2Y1_9BACT</name>
<dbReference type="Proteomes" id="UP000005113">
    <property type="component" value="Unassembled WGS sequence"/>
</dbReference>
<protein>
    <submittedName>
        <fullName evidence="1">Uncharacterized protein</fullName>
    </submittedName>
</protein>
<dbReference type="EMBL" id="JH719942">
    <property type="protein sequence ID" value="EJF52643.1"/>
    <property type="molecule type" value="Genomic_DNA"/>
</dbReference>
<evidence type="ECO:0000313" key="1">
    <source>
        <dbReference type="EMBL" id="EJF52643.1"/>
    </source>
</evidence>
<dbReference type="AlphaFoldDB" id="J1I2Y1"/>
<accession>J1I2Y1</accession>
<dbReference type="HOGENOM" id="CLU_762665_0_0_10"/>